<dbReference type="Pfam" id="PF20250">
    <property type="entry name" value="FapA_N"/>
    <property type="match status" value="1"/>
</dbReference>
<dbReference type="Pfam" id="PF03961">
    <property type="entry name" value="FapA"/>
    <property type="match status" value="1"/>
</dbReference>
<feature type="domain" description="Flagellar Assembly Protein A N-terminal region" evidence="2">
    <location>
        <begin position="55"/>
        <end position="224"/>
    </location>
</feature>
<comment type="caution">
    <text evidence="3">The sequence shown here is derived from an EMBL/GenBank/DDBJ whole genome shotgun (WGS) entry which is preliminary data.</text>
</comment>
<name>A0A5A8F8H3_9BACT</name>
<evidence type="ECO:0000259" key="2">
    <source>
        <dbReference type="Pfam" id="PF20250"/>
    </source>
</evidence>
<dbReference type="PANTHER" id="PTHR38032:SF1">
    <property type="entry name" value="RNA-BINDING PROTEIN KHPB N-TERMINAL DOMAIN-CONTAINING PROTEIN"/>
    <property type="match status" value="1"/>
</dbReference>
<dbReference type="EMBL" id="VFJB01000003">
    <property type="protein sequence ID" value="KAA0258841.1"/>
    <property type="molecule type" value="Genomic_DNA"/>
</dbReference>
<dbReference type="OrthoDB" id="9816426at2"/>
<protein>
    <submittedName>
        <fullName evidence="3">DUF342 domain-containing protein</fullName>
    </submittedName>
</protein>
<keyword evidence="1" id="KW-0175">Coiled coil</keyword>
<dbReference type="Proteomes" id="UP000322876">
    <property type="component" value="Unassembled WGS sequence"/>
</dbReference>
<dbReference type="InterPro" id="IPR046866">
    <property type="entry name" value="FapA_N"/>
</dbReference>
<evidence type="ECO:0000313" key="3">
    <source>
        <dbReference type="EMBL" id="KAA0258841.1"/>
    </source>
</evidence>
<dbReference type="RefSeq" id="WP_149265600.1">
    <property type="nucleotide sequence ID" value="NZ_VFJB01000003.1"/>
</dbReference>
<organism evidence="3 4">
    <name type="scientific">Deferribacter autotrophicus</name>
    <dbReference type="NCBI Taxonomy" id="500465"/>
    <lineage>
        <taxon>Bacteria</taxon>
        <taxon>Pseudomonadati</taxon>
        <taxon>Deferribacterota</taxon>
        <taxon>Deferribacteres</taxon>
        <taxon>Deferribacterales</taxon>
        <taxon>Deferribacteraceae</taxon>
        <taxon>Deferribacter</taxon>
    </lineage>
</organism>
<sequence>MKLYFLNKDEKNKFIEILKNKYQLDESEFNIYENDDSLEADIFTDKVIDAKLELKFLDNDLVLKISLFPAINGKNLDIDSIIEAIKSEGVKEIIMDRLVEAYNIFQKNYIITNIIVSKGFKSIHGKDAKLIINFNEKLQPANNNFDGKVDFKEIGKIINVKKGDLLLTKILPTKGVPGITVKGAVIPAKEGKDIEITVIEGVDVVENGRKYIASIDGYVVFEKNKIAVYPVYTVKEVNYETGNINFVGTVHVLGDVLGDFKIRASKDIVIDGVCEDAELIADENIYIKTGIKGKLRNKIYAKKNIVFNFAENAKLYAEGDIIVNNYMLNCMAKAGGKIIATSGKGQIAGGEVESYGGIECNKLGAKGSEKFRIVVGVNPFYIERLRILEKELEKYTQNLNKIDATLKQLNLKDENVLNNNKVKQMIILRKKIVMKIDEIKRNIEMLKDNLYNEKAKIRVKGVIRTGIEIQICNASTKNVEEIKKGLYFLEPKYNQVGWVSLEGLNETDD</sequence>
<keyword evidence="4" id="KW-1185">Reference proteome</keyword>
<gene>
    <name evidence="3" type="ORF">FHQ18_02535</name>
</gene>
<dbReference type="PANTHER" id="PTHR38032">
    <property type="entry name" value="POLYMERASE-RELATED"/>
    <property type="match status" value="1"/>
</dbReference>
<dbReference type="AlphaFoldDB" id="A0A5A8F8H3"/>
<accession>A0A5A8F8H3</accession>
<evidence type="ECO:0000256" key="1">
    <source>
        <dbReference type="SAM" id="Coils"/>
    </source>
</evidence>
<feature type="coiled-coil region" evidence="1">
    <location>
        <begin position="378"/>
        <end position="456"/>
    </location>
</feature>
<proteinExistence type="predicted"/>
<dbReference type="InterPro" id="IPR046865">
    <property type="entry name" value="FapA_b_solenoid"/>
</dbReference>
<reference evidence="3 4" key="1">
    <citation type="submission" date="2019-06" db="EMBL/GenBank/DDBJ databases">
        <title>Genomic insights into carbon and energy metabolism of Deferribacter autotrophicus revealed new metabolic traits in the phylum Deferribacteres.</title>
        <authorList>
            <person name="Slobodkin A.I."/>
            <person name="Slobodkina G.B."/>
            <person name="Allioux M."/>
            <person name="Alain K."/>
            <person name="Jebbar M."/>
            <person name="Shadrin V."/>
            <person name="Kublanov I.V."/>
            <person name="Toshchakov S.V."/>
            <person name="Bonch-Osmolovskaya E.A."/>
        </authorList>
    </citation>
    <scope>NUCLEOTIDE SEQUENCE [LARGE SCALE GENOMIC DNA]</scope>
    <source>
        <strain evidence="3 4">SL50</strain>
    </source>
</reference>
<dbReference type="InterPro" id="IPR005646">
    <property type="entry name" value="FapA"/>
</dbReference>
<evidence type="ECO:0000313" key="4">
    <source>
        <dbReference type="Proteomes" id="UP000322876"/>
    </source>
</evidence>